<keyword evidence="2" id="KW-1185">Reference proteome</keyword>
<sequence>MASYIDSRSQLRLVHEQYALHQLRYKTTTESGKLMSLVSFEIRRIVGLAEKPPKALQAREKINNFKLSKRVFQFDSTLTCWVVSV</sequence>
<name>A0A8J4WDT5_9TREM</name>
<reference evidence="1" key="1">
    <citation type="submission" date="2019-05" db="EMBL/GenBank/DDBJ databases">
        <title>Annotation for the trematode Paragonimus heterotremus.</title>
        <authorList>
            <person name="Choi Y.-J."/>
        </authorList>
    </citation>
    <scope>NUCLEOTIDE SEQUENCE</scope>
    <source>
        <strain evidence="1">LC</strain>
    </source>
</reference>
<evidence type="ECO:0000313" key="2">
    <source>
        <dbReference type="Proteomes" id="UP000748531"/>
    </source>
</evidence>
<gene>
    <name evidence="1" type="ORF">PHET_11252</name>
</gene>
<organism evidence="1 2">
    <name type="scientific">Paragonimus heterotremus</name>
    <dbReference type="NCBI Taxonomy" id="100268"/>
    <lineage>
        <taxon>Eukaryota</taxon>
        <taxon>Metazoa</taxon>
        <taxon>Spiralia</taxon>
        <taxon>Lophotrochozoa</taxon>
        <taxon>Platyhelminthes</taxon>
        <taxon>Trematoda</taxon>
        <taxon>Digenea</taxon>
        <taxon>Plagiorchiida</taxon>
        <taxon>Troglotremata</taxon>
        <taxon>Troglotrematidae</taxon>
        <taxon>Paragonimus</taxon>
    </lineage>
</organism>
<evidence type="ECO:0000313" key="1">
    <source>
        <dbReference type="EMBL" id="KAF5395978.1"/>
    </source>
</evidence>
<dbReference type="AlphaFoldDB" id="A0A8J4WDT5"/>
<protein>
    <submittedName>
        <fullName evidence="1">Uncharacterized protein</fullName>
    </submittedName>
</protein>
<dbReference type="EMBL" id="LUCH01009613">
    <property type="protein sequence ID" value="KAF5395978.1"/>
    <property type="molecule type" value="Genomic_DNA"/>
</dbReference>
<proteinExistence type="predicted"/>
<accession>A0A8J4WDT5</accession>
<comment type="caution">
    <text evidence="1">The sequence shown here is derived from an EMBL/GenBank/DDBJ whole genome shotgun (WGS) entry which is preliminary data.</text>
</comment>
<dbReference type="Proteomes" id="UP000748531">
    <property type="component" value="Unassembled WGS sequence"/>
</dbReference>